<dbReference type="EMBL" id="JAGINU010000001">
    <property type="protein sequence ID" value="MBP2364966.1"/>
    <property type="molecule type" value="Genomic_DNA"/>
</dbReference>
<feature type="transmembrane region" description="Helical" evidence="1">
    <location>
        <begin position="97"/>
        <end position="116"/>
    </location>
</feature>
<gene>
    <name evidence="2" type="ORF">JOF36_000662</name>
</gene>
<evidence type="ECO:0000256" key="1">
    <source>
        <dbReference type="SAM" id="Phobius"/>
    </source>
</evidence>
<dbReference type="RefSeq" id="WP_210024948.1">
    <property type="nucleotide sequence ID" value="NZ_JAGINU010000001.1"/>
</dbReference>
<keyword evidence="3" id="KW-1185">Reference proteome</keyword>
<evidence type="ECO:0000313" key="3">
    <source>
        <dbReference type="Proteomes" id="UP001519295"/>
    </source>
</evidence>
<keyword evidence="1" id="KW-0812">Transmembrane</keyword>
<feature type="transmembrane region" description="Helical" evidence="1">
    <location>
        <begin position="72"/>
        <end position="91"/>
    </location>
</feature>
<keyword evidence="1" id="KW-0472">Membrane</keyword>
<feature type="transmembrane region" description="Helical" evidence="1">
    <location>
        <begin position="40"/>
        <end position="60"/>
    </location>
</feature>
<accession>A0ABS4VM23</accession>
<dbReference type="Proteomes" id="UP001519295">
    <property type="component" value="Unassembled WGS sequence"/>
</dbReference>
<evidence type="ECO:0000313" key="2">
    <source>
        <dbReference type="EMBL" id="MBP2364966.1"/>
    </source>
</evidence>
<reference evidence="2 3" key="1">
    <citation type="submission" date="2021-03" db="EMBL/GenBank/DDBJ databases">
        <title>Sequencing the genomes of 1000 actinobacteria strains.</title>
        <authorList>
            <person name="Klenk H.-P."/>
        </authorList>
    </citation>
    <scope>NUCLEOTIDE SEQUENCE [LARGE SCALE GENOMIC DNA]</scope>
    <source>
        <strain evidence="2 3">DSM 45256</strain>
    </source>
</reference>
<proteinExistence type="predicted"/>
<organism evidence="2 3">
    <name type="scientific">Pseudonocardia parietis</name>
    <dbReference type="NCBI Taxonomy" id="570936"/>
    <lineage>
        <taxon>Bacteria</taxon>
        <taxon>Bacillati</taxon>
        <taxon>Actinomycetota</taxon>
        <taxon>Actinomycetes</taxon>
        <taxon>Pseudonocardiales</taxon>
        <taxon>Pseudonocardiaceae</taxon>
        <taxon>Pseudonocardia</taxon>
    </lineage>
</organism>
<comment type="caution">
    <text evidence="2">The sequence shown here is derived from an EMBL/GenBank/DDBJ whole genome shotgun (WGS) entry which is preliminary data.</text>
</comment>
<name>A0ABS4VM23_9PSEU</name>
<protein>
    <submittedName>
        <fullName evidence="2">Uncharacterized protein</fullName>
    </submittedName>
</protein>
<sequence>MSTPVPPLMRSLRALLTAVVTALAIPVVLAAGAALPPGAVLAGVVLAVFVGAVVRTLSWVAAEPTGDRANSLAITSGLGAGAAAVGLSVFAVLAGPVVLVLIPLVTAAGAGAWWIGRPAL</sequence>
<keyword evidence="1" id="KW-1133">Transmembrane helix</keyword>